<dbReference type="Proteomes" id="UP000018001">
    <property type="component" value="Unassembled WGS sequence"/>
</dbReference>
<reference evidence="12" key="1">
    <citation type="journal article" date="2014" name="Genome Announc.">
        <title>Draft genome sequence of the formaldehyde-resistant fungus Byssochlamys spectabilis No. 5 (anamorph Paecilomyces variotii No. 5) (NBRC109023).</title>
        <authorList>
            <person name="Oka T."/>
            <person name="Ekino K."/>
            <person name="Fukuda K."/>
            <person name="Nomura Y."/>
        </authorList>
    </citation>
    <scope>NUCLEOTIDE SEQUENCE [LARGE SCALE GENOMIC DNA]</scope>
    <source>
        <strain evidence="12">No. 5 / NBRC 109023</strain>
    </source>
</reference>
<keyword evidence="12" id="KW-1185">Reference proteome</keyword>
<feature type="domain" description="FAD-binding" evidence="10">
    <location>
        <begin position="4"/>
        <end position="66"/>
    </location>
</feature>
<evidence type="ECO:0000256" key="6">
    <source>
        <dbReference type="ARBA" id="ARBA00023125"/>
    </source>
</evidence>
<keyword evidence="9" id="KW-0812">Transmembrane</keyword>
<dbReference type="GO" id="GO:0071949">
    <property type="term" value="F:FAD binding"/>
    <property type="evidence" value="ECO:0007669"/>
    <property type="project" value="InterPro"/>
</dbReference>
<dbReference type="OrthoDB" id="39175at2759"/>
<evidence type="ECO:0000256" key="9">
    <source>
        <dbReference type="SAM" id="Phobius"/>
    </source>
</evidence>
<evidence type="ECO:0000313" key="11">
    <source>
        <dbReference type="EMBL" id="GAD98466.1"/>
    </source>
</evidence>
<dbReference type="HOGENOM" id="CLU_485694_0_0_1"/>
<organism evidence="11 12">
    <name type="scientific">Byssochlamys spectabilis (strain No. 5 / NBRC 109023)</name>
    <name type="common">Paecilomyces variotii</name>
    <dbReference type="NCBI Taxonomy" id="1356009"/>
    <lineage>
        <taxon>Eukaryota</taxon>
        <taxon>Fungi</taxon>
        <taxon>Dikarya</taxon>
        <taxon>Ascomycota</taxon>
        <taxon>Pezizomycotina</taxon>
        <taxon>Eurotiomycetes</taxon>
        <taxon>Eurotiomycetidae</taxon>
        <taxon>Eurotiales</taxon>
        <taxon>Thermoascaceae</taxon>
        <taxon>Paecilomyces</taxon>
    </lineage>
</organism>
<keyword evidence="4" id="KW-0560">Oxidoreductase</keyword>
<dbReference type="PANTHER" id="PTHR46910">
    <property type="entry name" value="TRANSCRIPTION FACTOR PDR1"/>
    <property type="match status" value="1"/>
</dbReference>
<feature type="transmembrane region" description="Helical" evidence="9">
    <location>
        <begin position="430"/>
        <end position="448"/>
    </location>
</feature>
<dbReference type="EMBL" id="BAUL01000248">
    <property type="protein sequence ID" value="GAD98466.1"/>
    <property type="molecule type" value="Genomic_DNA"/>
</dbReference>
<dbReference type="InterPro" id="IPR036188">
    <property type="entry name" value="FAD/NAD-bd_sf"/>
</dbReference>
<dbReference type="GO" id="GO:0016491">
    <property type="term" value="F:oxidoreductase activity"/>
    <property type="evidence" value="ECO:0007669"/>
    <property type="project" value="UniProtKB-KW"/>
</dbReference>
<protein>
    <recommendedName>
        <fullName evidence="10">FAD-binding domain-containing protein</fullName>
    </recommendedName>
</protein>
<dbReference type="Gene3D" id="3.30.9.10">
    <property type="entry name" value="D-Amino Acid Oxidase, subunit A, domain 2"/>
    <property type="match status" value="1"/>
</dbReference>
<evidence type="ECO:0000313" key="12">
    <source>
        <dbReference type="Proteomes" id="UP000018001"/>
    </source>
</evidence>
<gene>
    <name evidence="11" type="ORF">PVAR5_7160</name>
</gene>
<dbReference type="Gene3D" id="3.50.50.60">
    <property type="entry name" value="FAD/NAD(P)-binding domain"/>
    <property type="match status" value="1"/>
</dbReference>
<comment type="subcellular location">
    <subcellularLocation>
        <location evidence="1">Nucleus</location>
    </subcellularLocation>
</comment>
<evidence type="ECO:0000256" key="2">
    <source>
        <dbReference type="ARBA" id="ARBA00022630"/>
    </source>
</evidence>
<evidence type="ECO:0000259" key="10">
    <source>
        <dbReference type="Pfam" id="PF01494"/>
    </source>
</evidence>
<evidence type="ECO:0000256" key="1">
    <source>
        <dbReference type="ARBA" id="ARBA00004123"/>
    </source>
</evidence>
<keyword evidence="2" id="KW-0285">Flavoprotein</keyword>
<comment type="caution">
    <text evidence="11">The sequence shown here is derived from an EMBL/GenBank/DDBJ whole genome shotgun (WGS) entry which is preliminary data.</text>
</comment>
<proteinExistence type="predicted"/>
<sequence>MDDEARYDEAALIPRIWELLKIPDLEMNIHKICHWVIEGVLADSYRKGRVFLAGDAGNRRPPTTGLAERRAIGRVNRDWGLFTFRNSAVINTAMGLVPGQIEVNRERFQKLFEDTDTRRSFRAQVARIISSQNIEFCSHGIELGFRYKSGFLINDRSPPAQRDPLAFFERSYDSVFGLVYRPEFEYQLRLHFSGTHDDDAANYALRNAVYAVGCRAAALADPGKDFVEVQQLSSRYFYNAFSVHADLLFMPSSLVGVRALIVMVIDDDDISCEIPNTIPDGSTIDIEVFTASIKHAQVCSQILKGLFSARGFRQSSEKLFTSMDILERRLQEWRDSLPRHLFPSEIEPVSHLSSQKCRLNIIRLHSFYYGSVVVLHAILHYPWICSLLLNRREELHCDKVSYSSAQAAIASRKILSSLRYVTPDFGSSQLIVFYYPMLAIINLFIYILKYPTASTVRSDQALLDIAAGHFGQIHLLTSSQVSFAFPRNAIRITQRVIERATAKTGSGESDDFNDTFDALSADLFDMPITMSDADASFPSWNELSTEIFNAVDFSGVSEFSI</sequence>
<feature type="transmembrane region" description="Helical" evidence="9">
    <location>
        <begin position="366"/>
        <end position="384"/>
    </location>
</feature>
<keyword evidence="9" id="KW-0472">Membrane</keyword>
<dbReference type="Pfam" id="PF01494">
    <property type="entry name" value="FAD_binding_3"/>
    <property type="match status" value="1"/>
</dbReference>
<evidence type="ECO:0000256" key="8">
    <source>
        <dbReference type="ARBA" id="ARBA00023242"/>
    </source>
</evidence>
<keyword evidence="5" id="KW-0805">Transcription regulation</keyword>
<keyword evidence="6" id="KW-0238">DNA-binding</keyword>
<keyword evidence="3" id="KW-0274">FAD</keyword>
<keyword evidence="7" id="KW-0804">Transcription</keyword>
<keyword evidence="9" id="KW-1133">Transmembrane helix</keyword>
<dbReference type="CDD" id="cd12148">
    <property type="entry name" value="fungal_TF_MHR"/>
    <property type="match status" value="1"/>
</dbReference>
<evidence type="ECO:0000256" key="7">
    <source>
        <dbReference type="ARBA" id="ARBA00023163"/>
    </source>
</evidence>
<dbReference type="GO" id="GO:0003700">
    <property type="term" value="F:DNA-binding transcription factor activity"/>
    <property type="evidence" value="ECO:0007669"/>
    <property type="project" value="InterPro"/>
</dbReference>
<dbReference type="AlphaFoldDB" id="V5G8Z2"/>
<name>V5G8Z2_BYSSN</name>
<dbReference type="InterPro" id="IPR002938">
    <property type="entry name" value="FAD-bd"/>
</dbReference>
<keyword evidence="8" id="KW-0539">Nucleus</keyword>
<dbReference type="GO" id="GO:0003677">
    <property type="term" value="F:DNA binding"/>
    <property type="evidence" value="ECO:0007669"/>
    <property type="project" value="UniProtKB-KW"/>
</dbReference>
<evidence type="ECO:0000256" key="4">
    <source>
        <dbReference type="ARBA" id="ARBA00023002"/>
    </source>
</evidence>
<dbReference type="InParanoid" id="V5G8Z2"/>
<dbReference type="PANTHER" id="PTHR46910:SF37">
    <property type="entry name" value="ZN(II)2CYS6 TRANSCRIPTION FACTOR (EUROFUNG)"/>
    <property type="match status" value="1"/>
</dbReference>
<accession>V5G8Z2</accession>
<evidence type="ECO:0000256" key="3">
    <source>
        <dbReference type="ARBA" id="ARBA00022827"/>
    </source>
</evidence>
<dbReference type="GO" id="GO:0005634">
    <property type="term" value="C:nucleus"/>
    <property type="evidence" value="ECO:0007669"/>
    <property type="project" value="UniProtKB-SubCell"/>
</dbReference>
<evidence type="ECO:0000256" key="5">
    <source>
        <dbReference type="ARBA" id="ARBA00023015"/>
    </source>
</evidence>
<dbReference type="InterPro" id="IPR050987">
    <property type="entry name" value="AtrR-like"/>
</dbReference>